<evidence type="ECO:0000313" key="6">
    <source>
        <dbReference type="EMBL" id="VEU22769.1"/>
    </source>
</evidence>
<evidence type="ECO:0000256" key="5">
    <source>
        <dbReference type="SAM" id="Coils"/>
    </source>
</evidence>
<dbReference type="InParanoid" id="A0A448YPA3"/>
<proteinExistence type="inferred from homology"/>
<keyword evidence="5" id="KW-0175">Coiled coil</keyword>
<dbReference type="Gene3D" id="1.10.287.3490">
    <property type="match status" value="1"/>
</dbReference>
<keyword evidence="4" id="KW-0804">Transcription</keyword>
<evidence type="ECO:0000313" key="7">
    <source>
        <dbReference type="Proteomes" id="UP000290900"/>
    </source>
</evidence>
<dbReference type="AlphaFoldDB" id="A0A448YPA3"/>
<protein>
    <recommendedName>
        <fullName evidence="4">Mediator of RNA polymerase II transcription subunit 11</fullName>
    </recommendedName>
    <alternativeName>
        <fullName evidence="4">Mediator complex subunit 11</fullName>
    </alternativeName>
</protein>
<keyword evidence="7" id="KW-1185">Reference proteome</keyword>
<gene>
    <name evidence="4" type="primary">MED11</name>
    <name evidence="6" type="ORF">BRENAR_LOCUS3500</name>
</gene>
<accession>A0A448YPA3</accession>
<dbReference type="STRING" id="13370.A0A448YPA3"/>
<keyword evidence="4" id="KW-0010">Activator</keyword>
<keyword evidence="4" id="KW-0805">Transcription regulation</keyword>
<dbReference type="GO" id="GO:0006357">
    <property type="term" value="P:regulation of transcription by RNA polymerase II"/>
    <property type="evidence" value="ECO:0007669"/>
    <property type="project" value="InterPro"/>
</dbReference>
<dbReference type="GO" id="GO:0003712">
    <property type="term" value="F:transcription coregulator activity"/>
    <property type="evidence" value="ECO:0007669"/>
    <property type="project" value="InterPro"/>
</dbReference>
<comment type="subunit">
    <text evidence="4">Component of the Mediator complex.</text>
</comment>
<feature type="coiled-coil region" evidence="5">
    <location>
        <begin position="110"/>
        <end position="137"/>
    </location>
</feature>
<dbReference type="EMBL" id="CAACVR010000027">
    <property type="protein sequence ID" value="VEU22769.1"/>
    <property type="molecule type" value="Genomic_DNA"/>
</dbReference>
<dbReference type="GO" id="GO:0016592">
    <property type="term" value="C:mediator complex"/>
    <property type="evidence" value="ECO:0007669"/>
    <property type="project" value="InterPro"/>
</dbReference>
<evidence type="ECO:0000256" key="1">
    <source>
        <dbReference type="ARBA" id="ARBA00004123"/>
    </source>
</evidence>
<dbReference type="InterPro" id="IPR019404">
    <property type="entry name" value="Mediator_Med11"/>
</dbReference>
<comment type="function">
    <text evidence="4">Component of the Mediator complex, a coactivator involved in the regulated transcription of nearly all RNA polymerase II-dependent genes. Mediator functions as a bridge to convey information from gene-specific regulatory proteins to the basal RNA polymerase II transcription machinery. Mediator is recruited to promoters by direct interactions with regulatory proteins and serves as a scaffold for the assembly of a functional pre-initiation complex with RNA polymerase II and the general transcription factors.</text>
</comment>
<name>A0A448YPA3_BRENA</name>
<comment type="subcellular location">
    <subcellularLocation>
        <location evidence="1 4">Nucleus</location>
    </subcellularLocation>
</comment>
<evidence type="ECO:0000256" key="2">
    <source>
        <dbReference type="ARBA" id="ARBA00008186"/>
    </source>
</evidence>
<sequence length="167" mass="19251">MSQAVSDLQLAKQTNEQDRLDKIKESVGKCYEDLSYTAIHLRREIKFLGDRMSNRTDTGDLTMLPVQINKKATWVNGAKMREEVSQLNKVLGEEDVEEDIKGEKEGEVVKEEDRLNVDEVKEEVKDKEVKDEEVEDEEMKEEEVVDVDMLGDEEVKQEDEEVATDEV</sequence>
<keyword evidence="3 4" id="KW-0539">Nucleus</keyword>
<organism evidence="6 7">
    <name type="scientific">Brettanomyces naardenensis</name>
    <name type="common">Yeast</name>
    <dbReference type="NCBI Taxonomy" id="13370"/>
    <lineage>
        <taxon>Eukaryota</taxon>
        <taxon>Fungi</taxon>
        <taxon>Dikarya</taxon>
        <taxon>Ascomycota</taxon>
        <taxon>Saccharomycotina</taxon>
        <taxon>Pichiomycetes</taxon>
        <taxon>Pichiales</taxon>
        <taxon>Pichiaceae</taxon>
        <taxon>Brettanomyces</taxon>
    </lineage>
</organism>
<dbReference type="Proteomes" id="UP000290900">
    <property type="component" value="Unassembled WGS sequence"/>
</dbReference>
<dbReference type="OrthoDB" id="5418434at2759"/>
<reference evidence="6 7" key="1">
    <citation type="submission" date="2018-12" db="EMBL/GenBank/DDBJ databases">
        <authorList>
            <person name="Tiukova I."/>
            <person name="Dainat J."/>
        </authorList>
    </citation>
    <scope>NUCLEOTIDE SEQUENCE [LARGE SCALE GENOMIC DNA]</scope>
</reference>
<comment type="similarity">
    <text evidence="2 4">Belongs to the Mediator complex subunit 11 family.</text>
</comment>
<evidence type="ECO:0000256" key="4">
    <source>
        <dbReference type="RuleBase" id="RU364147"/>
    </source>
</evidence>
<dbReference type="Pfam" id="PF10280">
    <property type="entry name" value="Med11"/>
    <property type="match status" value="1"/>
</dbReference>
<evidence type="ECO:0000256" key="3">
    <source>
        <dbReference type="ARBA" id="ARBA00023242"/>
    </source>
</evidence>